<dbReference type="PANTHER" id="PTHR11669:SF8">
    <property type="entry name" value="DNA POLYMERASE III SUBUNIT DELTA"/>
    <property type="match status" value="1"/>
</dbReference>
<gene>
    <name evidence="1" type="primary">holB</name>
    <name evidence="1" type="ORF">PML80_00655</name>
</gene>
<dbReference type="GO" id="GO:0008408">
    <property type="term" value="F:3'-5' exonuclease activity"/>
    <property type="evidence" value="ECO:0007669"/>
    <property type="project" value="InterPro"/>
</dbReference>
<evidence type="ECO:0000313" key="1">
    <source>
        <dbReference type="EMBL" id="WCG37903.1"/>
    </source>
</evidence>
<dbReference type="GO" id="GO:0003887">
    <property type="term" value="F:DNA-directed DNA polymerase activity"/>
    <property type="evidence" value="ECO:0007669"/>
    <property type="project" value="UniProtKB-EC"/>
</dbReference>
<keyword evidence="1" id="KW-0808">Transferase</keyword>
<name>A0AAF0BEI4_9LACT</name>
<dbReference type="RefSeq" id="WP_271736014.1">
    <property type="nucleotide sequence ID" value="NZ_CP116590.1"/>
</dbReference>
<dbReference type="NCBIfam" id="TIGR00678">
    <property type="entry name" value="holB"/>
    <property type="match status" value="1"/>
</dbReference>
<proteinExistence type="predicted"/>
<dbReference type="Pfam" id="PF13177">
    <property type="entry name" value="DNA_pol3_delta2"/>
    <property type="match status" value="1"/>
</dbReference>
<accession>A0AAF0BEI4</accession>
<reference evidence="1" key="1">
    <citation type="submission" date="2023-01" db="EMBL/GenBank/DDBJ databases">
        <title>Oxazolidinone resistance genes in florfenicol resistant enterococci from beef cattle and veal calves at slaughter.</title>
        <authorList>
            <person name="Biggel M."/>
        </authorList>
    </citation>
    <scope>NUCLEOTIDE SEQUENCE</scope>
    <source>
        <strain evidence="1">K79-1</strain>
    </source>
</reference>
<protein>
    <submittedName>
        <fullName evidence="1">DNA polymerase III subunit delta</fullName>
        <ecNumber evidence="1">2.7.7.7</ecNumber>
    </submittedName>
</protein>
<dbReference type="EC" id="2.7.7.7" evidence="1"/>
<dbReference type="Gene3D" id="3.40.50.300">
    <property type="entry name" value="P-loop containing nucleotide triphosphate hydrolases"/>
    <property type="match status" value="1"/>
</dbReference>
<sequence length="338" mass="38127">MAHEHFDIAKKQADLTAMMDRVLVNNRLGHAYIFEGMVGSGQEDMALYLAAYLNCLNPADNGTPCGTCNHCRRILSADYPDVFHIQPDGNTIKIDQTRDLKERLSMSSLEGDNQIFIIHEAEKMTVNAANSLLKFIEEPHENIFIFLLTNNRDAILSTIVSRCQMIHFPQLNRVDLQALFEEAGIKPSMATTLTALTNDVGEATALAENEDFQQRLNWSLQWVDLIVKKDPRGLTMVASDWMKGPKKGRADMIQALNLVAFHFHDLLYLLLHVDQGQDNQAQLVFPNDFGKYQGMVNKITVAEATKALHLVGQAQRMIQSNVSVQSAMEYMVLAYWKK</sequence>
<dbReference type="Proteomes" id="UP001179483">
    <property type="component" value="Chromosome"/>
</dbReference>
<dbReference type="InterPro" id="IPR050238">
    <property type="entry name" value="DNA_Rep/Repair_Clamp_Loader"/>
</dbReference>
<dbReference type="SUPFAM" id="SSF52540">
    <property type="entry name" value="P-loop containing nucleoside triphosphate hydrolases"/>
    <property type="match status" value="1"/>
</dbReference>
<dbReference type="InterPro" id="IPR004622">
    <property type="entry name" value="DNA_pol_HolB"/>
</dbReference>
<dbReference type="GO" id="GO:0006261">
    <property type="term" value="P:DNA-templated DNA replication"/>
    <property type="evidence" value="ECO:0007669"/>
    <property type="project" value="TreeGrafter"/>
</dbReference>
<keyword evidence="1" id="KW-0548">Nucleotidyltransferase</keyword>
<dbReference type="InterPro" id="IPR027417">
    <property type="entry name" value="P-loop_NTPase"/>
</dbReference>
<evidence type="ECO:0000313" key="2">
    <source>
        <dbReference type="Proteomes" id="UP001179483"/>
    </source>
</evidence>
<dbReference type="PANTHER" id="PTHR11669">
    <property type="entry name" value="REPLICATION FACTOR C / DNA POLYMERASE III GAMMA-TAU SUBUNIT"/>
    <property type="match status" value="1"/>
</dbReference>
<dbReference type="EMBL" id="CP116590">
    <property type="protein sequence ID" value="WCG37903.1"/>
    <property type="molecule type" value="Genomic_DNA"/>
</dbReference>
<dbReference type="AlphaFoldDB" id="A0AAF0BEI4"/>
<organism evidence="1 2">
    <name type="scientific">Aerococcus urinaeequi</name>
    <dbReference type="NCBI Taxonomy" id="51665"/>
    <lineage>
        <taxon>Bacteria</taxon>
        <taxon>Bacillati</taxon>
        <taxon>Bacillota</taxon>
        <taxon>Bacilli</taxon>
        <taxon>Lactobacillales</taxon>
        <taxon>Aerococcaceae</taxon>
        <taxon>Aerococcus</taxon>
    </lineage>
</organism>